<reference evidence="1" key="1">
    <citation type="submission" date="2021-06" db="EMBL/GenBank/DDBJ databases">
        <authorList>
            <person name="Kallberg Y."/>
            <person name="Tangrot J."/>
            <person name="Rosling A."/>
        </authorList>
    </citation>
    <scope>NUCLEOTIDE SEQUENCE</scope>
    <source>
        <strain evidence="1">AU212A</strain>
    </source>
</reference>
<sequence length="231" mass="27267">MTEQLNQFDLFFITKENVNMSSYKIDNSTGLPILYLQDHKKAMWNKFYEKYPNGMQFITFITQLEGSRFVYKENLGGLYTMCNELGYEVFENIESLINTQIKNNELKITHAIKRYVKFDHNIDSGEDIERAIKDIAGTHVAYLEPNRNHSWKKFIPANIQKIMKKHIIKKPEPSITTHSHLSKSWTTPMPKIQGHKNLLFGYYEIRLIDISLHKADVEVKELEVDFKKNYR</sequence>
<dbReference type="Proteomes" id="UP000789860">
    <property type="component" value="Unassembled WGS sequence"/>
</dbReference>
<protein>
    <submittedName>
        <fullName evidence="1">467_t:CDS:1</fullName>
    </submittedName>
</protein>
<name>A0ACA9KL50_9GLOM</name>
<evidence type="ECO:0000313" key="1">
    <source>
        <dbReference type="EMBL" id="CAG8480276.1"/>
    </source>
</evidence>
<gene>
    <name evidence="1" type="ORF">SCALOS_LOCUS2390</name>
</gene>
<organism evidence="1 2">
    <name type="scientific">Scutellospora calospora</name>
    <dbReference type="NCBI Taxonomy" id="85575"/>
    <lineage>
        <taxon>Eukaryota</taxon>
        <taxon>Fungi</taxon>
        <taxon>Fungi incertae sedis</taxon>
        <taxon>Mucoromycota</taxon>
        <taxon>Glomeromycotina</taxon>
        <taxon>Glomeromycetes</taxon>
        <taxon>Diversisporales</taxon>
        <taxon>Gigasporaceae</taxon>
        <taxon>Scutellospora</taxon>
    </lineage>
</organism>
<accession>A0ACA9KL50</accession>
<dbReference type="EMBL" id="CAJVPM010002122">
    <property type="protein sequence ID" value="CAG8480276.1"/>
    <property type="molecule type" value="Genomic_DNA"/>
</dbReference>
<evidence type="ECO:0000313" key="2">
    <source>
        <dbReference type="Proteomes" id="UP000789860"/>
    </source>
</evidence>
<keyword evidence="2" id="KW-1185">Reference proteome</keyword>
<proteinExistence type="predicted"/>
<comment type="caution">
    <text evidence="1">The sequence shown here is derived from an EMBL/GenBank/DDBJ whole genome shotgun (WGS) entry which is preliminary data.</text>
</comment>